<evidence type="ECO:0000313" key="7">
    <source>
        <dbReference type="EMBL" id="OJI92910.1"/>
    </source>
</evidence>
<evidence type="ECO:0000256" key="6">
    <source>
        <dbReference type="ARBA" id="ARBA00040545"/>
    </source>
</evidence>
<keyword evidence="8" id="KW-1185">Reference proteome</keyword>
<dbReference type="Proteomes" id="UP000184514">
    <property type="component" value="Unassembled WGS sequence"/>
</dbReference>
<evidence type="ECO:0000256" key="3">
    <source>
        <dbReference type="ARBA" id="ARBA00022946"/>
    </source>
</evidence>
<evidence type="ECO:0000256" key="1">
    <source>
        <dbReference type="ARBA" id="ARBA00005254"/>
    </source>
</evidence>
<accession>A0A1L9NUD4</accession>
<dbReference type="AlphaFoldDB" id="A0A1L9NUD4"/>
<dbReference type="GO" id="GO:0016836">
    <property type="term" value="F:hydro-lyase activity"/>
    <property type="evidence" value="ECO:0007669"/>
    <property type="project" value="TreeGrafter"/>
</dbReference>
<dbReference type="Pfam" id="PF00378">
    <property type="entry name" value="ECH_1"/>
    <property type="match status" value="1"/>
</dbReference>
<comment type="similarity">
    <text evidence="1">Belongs to the enoyl-CoA hydratase/isomerase family.</text>
</comment>
<keyword evidence="3" id="KW-0809">Transit peptide</keyword>
<keyword evidence="7" id="KW-0456">Lyase</keyword>
<dbReference type="InterPro" id="IPR001753">
    <property type="entry name" value="Enoyl-CoA_hydra/iso"/>
</dbReference>
<evidence type="ECO:0000256" key="5">
    <source>
        <dbReference type="ARBA" id="ARBA00037410"/>
    </source>
</evidence>
<dbReference type="PANTHER" id="PTHR43602:SF1">
    <property type="entry name" value="ENOYL-COA HYDRATASE DOMAIN-CONTAINING PROTEIN 3, MITOCHONDRIAL"/>
    <property type="match status" value="1"/>
</dbReference>
<keyword evidence="4" id="KW-0443">Lipid metabolism</keyword>
<evidence type="ECO:0000313" key="8">
    <source>
        <dbReference type="Proteomes" id="UP000184514"/>
    </source>
</evidence>
<dbReference type="NCBIfam" id="NF006008">
    <property type="entry name" value="PRK08139.1"/>
    <property type="match status" value="1"/>
</dbReference>
<evidence type="ECO:0000256" key="4">
    <source>
        <dbReference type="ARBA" id="ARBA00023098"/>
    </source>
</evidence>
<name>A0A1L9NUD4_9RHOB</name>
<dbReference type="InterPro" id="IPR014748">
    <property type="entry name" value="Enoyl-CoA_hydra_C"/>
</dbReference>
<dbReference type="InterPro" id="IPR029045">
    <property type="entry name" value="ClpP/crotonase-like_dom_sf"/>
</dbReference>
<dbReference type="GO" id="GO:0006631">
    <property type="term" value="P:fatty acid metabolic process"/>
    <property type="evidence" value="ECO:0007669"/>
    <property type="project" value="UniProtKB-KW"/>
</dbReference>
<dbReference type="CDD" id="cd06558">
    <property type="entry name" value="crotonase-like"/>
    <property type="match status" value="1"/>
</dbReference>
<protein>
    <recommendedName>
        <fullName evidence="6">Enoyl-CoA hydratase domain-containing protein 3, mitochondrial</fullName>
    </recommendedName>
</protein>
<dbReference type="Gene3D" id="3.90.226.10">
    <property type="entry name" value="2-enoyl-CoA Hydratase, Chain A, domain 1"/>
    <property type="match status" value="1"/>
</dbReference>
<dbReference type="SUPFAM" id="SSF52096">
    <property type="entry name" value="ClpP/crotonase"/>
    <property type="match status" value="1"/>
</dbReference>
<dbReference type="EMBL" id="MLCB01000161">
    <property type="protein sequence ID" value="OJI92910.1"/>
    <property type="molecule type" value="Genomic_DNA"/>
</dbReference>
<comment type="function">
    <text evidence="5">May play a role in fatty acid biosynthesis and insulin sensitivity.</text>
</comment>
<evidence type="ECO:0000256" key="2">
    <source>
        <dbReference type="ARBA" id="ARBA00022832"/>
    </source>
</evidence>
<dbReference type="OrthoDB" id="9795613at2"/>
<dbReference type="RefSeq" id="WP_072631381.1">
    <property type="nucleotide sequence ID" value="NZ_MLCB01000161.1"/>
</dbReference>
<dbReference type="PANTHER" id="PTHR43602">
    <property type="match status" value="1"/>
</dbReference>
<dbReference type="InterPro" id="IPR052377">
    <property type="entry name" value="Mitochondrial_ECH-domain"/>
</dbReference>
<keyword evidence="2" id="KW-0276">Fatty acid metabolism</keyword>
<reference evidence="7 8" key="1">
    <citation type="submission" date="2016-10" db="EMBL/GenBank/DDBJ databases">
        <title>Genome sequence of Planktotalea frisia SH6-1.</title>
        <authorList>
            <person name="Poehlein A."/>
            <person name="Bakenhus I."/>
            <person name="Voget S."/>
            <person name="Brinkhoff T."/>
            <person name="Simon M."/>
        </authorList>
    </citation>
    <scope>NUCLEOTIDE SEQUENCE [LARGE SCALE GENOMIC DNA]</scope>
    <source>
        <strain evidence="7 8">SH6-1</strain>
    </source>
</reference>
<proteinExistence type="inferred from homology"/>
<organism evidence="7 8">
    <name type="scientific">Planktotalea frisia</name>
    <dbReference type="NCBI Taxonomy" id="696762"/>
    <lineage>
        <taxon>Bacteria</taxon>
        <taxon>Pseudomonadati</taxon>
        <taxon>Pseudomonadota</taxon>
        <taxon>Alphaproteobacteria</taxon>
        <taxon>Rhodobacterales</taxon>
        <taxon>Paracoccaceae</taxon>
        <taxon>Planktotalea</taxon>
    </lineage>
</organism>
<dbReference type="STRING" id="696762.PFRI_28540"/>
<dbReference type="Gene3D" id="1.10.12.10">
    <property type="entry name" value="Lyase 2-enoyl-coa Hydratase, Chain A, domain 2"/>
    <property type="match status" value="1"/>
</dbReference>
<comment type="caution">
    <text evidence="7">The sequence shown here is derived from an EMBL/GenBank/DDBJ whole genome shotgun (WGS) entry which is preliminary data.</text>
</comment>
<sequence>MTDDIVLEARRNKVAHLTMNRPGARNSLSMAMLERLHSEIVDLGRAHDVYVIVINANGPGFCAGHDLKELTAARAQADKGLAFFEETMAKCARLMQAIVSCPKPVIAQVHGIATAAGCQLVASCDLAVAADNARFATPGVNIGLFCSTPMVALSRNVSRKAAMEMLLTGDMIPADQALQFGLVNKVVTAGELEAATNALANKIAAKAPATLLIGKEAFYHQIEMPLVDAYDHASRVMVANMIEPDAEEGIGAFVEKREPNWRPLSADTHG</sequence>
<gene>
    <name evidence="7" type="primary">paaF_3</name>
    <name evidence="7" type="ORF">PFRI_28540</name>
</gene>